<dbReference type="AlphaFoldDB" id="A0AAV7K0X6"/>
<dbReference type="InterPro" id="IPR037165">
    <property type="entry name" value="AldOxase/xan_DH_Mopterin-bd_sf"/>
</dbReference>
<dbReference type="SUPFAM" id="SSF47741">
    <property type="entry name" value="CO dehydrogenase ISP C-domain like"/>
    <property type="match status" value="1"/>
</dbReference>
<dbReference type="InterPro" id="IPR036318">
    <property type="entry name" value="FAD-bd_PCMH-like_sf"/>
</dbReference>
<dbReference type="PROSITE" id="PS00559">
    <property type="entry name" value="MOLYBDOPTERIN_EUK"/>
    <property type="match status" value="1"/>
</dbReference>
<dbReference type="InterPro" id="IPR002346">
    <property type="entry name" value="Mopterin_DH_FAD-bd"/>
</dbReference>
<dbReference type="FunFam" id="3.30.365.10:FF:000001">
    <property type="entry name" value="Xanthine dehydrogenase oxidase"/>
    <property type="match status" value="1"/>
</dbReference>
<dbReference type="InterPro" id="IPR005107">
    <property type="entry name" value="CO_DH_flav_C"/>
</dbReference>
<organism evidence="22 23">
    <name type="scientific">Oopsacas minuta</name>
    <dbReference type="NCBI Taxonomy" id="111878"/>
    <lineage>
        <taxon>Eukaryota</taxon>
        <taxon>Metazoa</taxon>
        <taxon>Porifera</taxon>
        <taxon>Hexactinellida</taxon>
        <taxon>Hexasterophora</taxon>
        <taxon>Lyssacinosida</taxon>
        <taxon>Leucopsacidae</taxon>
        <taxon>Oopsacas</taxon>
    </lineage>
</organism>
<keyword evidence="5 19" id="KW-0500">Molybdenum</keyword>
<keyword evidence="6" id="KW-0285">Flavoprotein</keyword>
<dbReference type="FunFam" id="3.30.43.10:FF:000001">
    <property type="entry name" value="Xanthine dehydrogenase/oxidase"/>
    <property type="match status" value="1"/>
</dbReference>
<evidence type="ECO:0000256" key="12">
    <source>
        <dbReference type="ARBA" id="ARBA00023014"/>
    </source>
</evidence>
<dbReference type="PANTHER" id="PTHR45444">
    <property type="entry name" value="XANTHINE DEHYDROGENASE"/>
    <property type="match status" value="1"/>
</dbReference>
<keyword evidence="7 19" id="KW-0001">2Fe-2S</keyword>
<evidence type="ECO:0000256" key="7">
    <source>
        <dbReference type="ARBA" id="ARBA00022714"/>
    </source>
</evidence>
<dbReference type="SMART" id="SM01008">
    <property type="entry name" value="Ald_Xan_dh_C"/>
    <property type="match status" value="1"/>
</dbReference>
<evidence type="ECO:0000256" key="15">
    <source>
        <dbReference type="ARBA" id="ARBA00034078"/>
    </source>
</evidence>
<dbReference type="Proteomes" id="UP001165289">
    <property type="component" value="Unassembled WGS sequence"/>
</dbReference>
<feature type="binding site" evidence="18">
    <location>
        <position position="868"/>
    </location>
    <ligand>
        <name>substrate</name>
    </ligand>
</feature>
<dbReference type="GO" id="GO:0051537">
    <property type="term" value="F:2 iron, 2 sulfur cluster binding"/>
    <property type="evidence" value="ECO:0007669"/>
    <property type="project" value="UniProtKB-KW"/>
</dbReference>
<evidence type="ECO:0000256" key="19">
    <source>
        <dbReference type="PIRSR" id="PIRSR000127-3"/>
    </source>
</evidence>
<protein>
    <recommendedName>
        <fullName evidence="4">xanthine dehydrogenase</fullName>
        <ecNumber evidence="4">1.17.1.4</ecNumber>
    </recommendedName>
</protein>
<dbReference type="Pfam" id="PF01315">
    <property type="entry name" value="Ald_Xan_dh_C"/>
    <property type="match status" value="1"/>
</dbReference>
<dbReference type="InterPro" id="IPR000674">
    <property type="entry name" value="Ald_Oxase/Xan_DH_a/b"/>
</dbReference>
<feature type="domain" description="2Fe-2S ferredoxin-type" evidence="20">
    <location>
        <begin position="5"/>
        <end position="92"/>
    </location>
</feature>
<dbReference type="FunFam" id="3.30.365.10:FF:000003">
    <property type="entry name" value="Aldehyde oxidase 1"/>
    <property type="match status" value="1"/>
</dbReference>
<accession>A0AAV7K0X6</accession>
<dbReference type="InterPro" id="IPR036856">
    <property type="entry name" value="Ald_Oxase/Xan_DH_a/b_sf"/>
</dbReference>
<dbReference type="InterPro" id="IPR016167">
    <property type="entry name" value="FAD-bd_PCMH_sub1"/>
</dbReference>
<dbReference type="InterPro" id="IPR002888">
    <property type="entry name" value="2Fe-2S-bd"/>
</dbReference>
<evidence type="ECO:0000256" key="5">
    <source>
        <dbReference type="ARBA" id="ARBA00022505"/>
    </source>
</evidence>
<feature type="binding site" evidence="19">
    <location>
        <position position="786"/>
    </location>
    <ligand>
        <name>Mo-molybdopterin</name>
        <dbReference type="ChEBI" id="CHEBI:71302"/>
    </ligand>
    <ligandPart>
        <name>Mo</name>
        <dbReference type="ChEBI" id="CHEBI:28685"/>
    </ligandPart>
</feature>
<keyword evidence="10" id="KW-0560">Oxidoreductase</keyword>
<proteinExistence type="inferred from homology"/>
<dbReference type="EC" id="1.17.1.4" evidence="4"/>
<comment type="similarity">
    <text evidence="3">Belongs to the xanthine dehydrogenase family.</text>
</comment>
<dbReference type="Gene3D" id="3.10.20.30">
    <property type="match status" value="1"/>
</dbReference>
<evidence type="ECO:0000259" key="20">
    <source>
        <dbReference type="PROSITE" id="PS51085"/>
    </source>
</evidence>
<evidence type="ECO:0000256" key="14">
    <source>
        <dbReference type="ARBA" id="ARBA00023140"/>
    </source>
</evidence>
<dbReference type="InterPro" id="IPR016169">
    <property type="entry name" value="FAD-bd_PCMH_sub2"/>
</dbReference>
<comment type="caution">
    <text evidence="22">The sequence shown here is derived from an EMBL/GenBank/DDBJ whole genome shotgun (WGS) entry which is preliminary data.</text>
</comment>
<comment type="cofactor">
    <cofactor evidence="1 18">
        <name>FAD</name>
        <dbReference type="ChEBI" id="CHEBI:57692"/>
    </cofactor>
</comment>
<dbReference type="InterPro" id="IPR006058">
    <property type="entry name" value="2Fe2S_fd_BS"/>
</dbReference>
<evidence type="ECO:0000259" key="21">
    <source>
        <dbReference type="PROSITE" id="PS51387"/>
    </source>
</evidence>
<evidence type="ECO:0000256" key="9">
    <source>
        <dbReference type="ARBA" id="ARBA00022827"/>
    </source>
</evidence>
<dbReference type="InterPro" id="IPR036884">
    <property type="entry name" value="2Fe-2S-bd_dom_sf"/>
</dbReference>
<evidence type="ECO:0000313" key="23">
    <source>
        <dbReference type="Proteomes" id="UP001165289"/>
    </source>
</evidence>
<dbReference type="InterPro" id="IPR036683">
    <property type="entry name" value="CO_DH_flav_C_dom_sf"/>
</dbReference>
<dbReference type="InterPro" id="IPR016208">
    <property type="entry name" value="Ald_Oxase/xanthine_DH-like"/>
</dbReference>
<feature type="binding site" evidence="19">
    <location>
        <position position="149"/>
    </location>
    <ligand>
        <name>[2Fe-2S] cluster</name>
        <dbReference type="ChEBI" id="CHEBI:190135"/>
        <label>2</label>
    </ligand>
</feature>
<evidence type="ECO:0000256" key="1">
    <source>
        <dbReference type="ARBA" id="ARBA00001974"/>
    </source>
</evidence>
<feature type="binding site" evidence="18">
    <location>
        <position position="414"/>
    </location>
    <ligand>
        <name>FAD</name>
        <dbReference type="ChEBI" id="CHEBI:57692"/>
    </ligand>
</feature>
<dbReference type="Gene3D" id="1.10.150.120">
    <property type="entry name" value="[2Fe-2S]-binding domain"/>
    <property type="match status" value="1"/>
</dbReference>
<feature type="binding site" evidence="19">
    <location>
        <position position="117"/>
    </location>
    <ligand>
        <name>[2Fe-2S] cluster</name>
        <dbReference type="ChEBI" id="CHEBI:190135"/>
        <label>2</label>
    </ligand>
</feature>
<dbReference type="Pfam" id="PF00111">
    <property type="entry name" value="Fer2"/>
    <property type="match status" value="1"/>
</dbReference>
<dbReference type="GO" id="GO:0005777">
    <property type="term" value="C:peroxisome"/>
    <property type="evidence" value="ECO:0007669"/>
    <property type="project" value="UniProtKB-SubCell"/>
</dbReference>
<keyword evidence="12 19" id="KW-0411">Iron-sulfur</keyword>
<dbReference type="PROSITE" id="PS51387">
    <property type="entry name" value="FAD_PCMH"/>
    <property type="match status" value="1"/>
</dbReference>
<dbReference type="GO" id="GO:0004854">
    <property type="term" value="F:xanthine dehydrogenase activity"/>
    <property type="evidence" value="ECO:0007669"/>
    <property type="project" value="UniProtKB-EC"/>
</dbReference>
<feature type="binding site" evidence="18">
    <location>
        <position position="351"/>
    </location>
    <ligand>
        <name>FAD</name>
        <dbReference type="ChEBI" id="CHEBI:57692"/>
    </ligand>
</feature>
<evidence type="ECO:0000256" key="10">
    <source>
        <dbReference type="ARBA" id="ARBA00023002"/>
    </source>
</evidence>
<dbReference type="Gene3D" id="3.30.365.10">
    <property type="entry name" value="Aldehyde oxidase/xanthine dehydrogenase, molybdopterin binding domain"/>
    <property type="match status" value="3"/>
</dbReference>
<dbReference type="GO" id="GO:0043546">
    <property type="term" value="F:molybdopterin cofactor binding"/>
    <property type="evidence" value="ECO:0007669"/>
    <property type="project" value="InterPro"/>
</dbReference>
<dbReference type="Gene3D" id="3.30.390.50">
    <property type="entry name" value="CO dehydrogenase flavoprotein, C-terminal domain"/>
    <property type="match status" value="1"/>
</dbReference>
<evidence type="ECO:0000256" key="11">
    <source>
        <dbReference type="ARBA" id="ARBA00023004"/>
    </source>
</evidence>
<sequence length="1051" mass="116651">MSIGDCLLFYVNGKRIDETRPNPEHTLLYYLRNVLGMKGTKMACGEGGCGACTVMVSRYDREYNKVMHMSIYACITPVCRVHGMAVTTVEGVGSIRTRLHPVQERIAKFHGSQCGFCTPGIVMSMYTLLKNFPEPSQRQIEDAFDGNLCRCTGYRPILDGFKTFSCPKGENCCRVKKEGGMIETKGGMGEIEGLFPLDPTQDLIFPPELMLISSEKMLVFVGERVTWYRPANLTEVLQLKQKHTDVKLVVGSTEVSVELRFKDAHYPIVMCPSEIPEMNRITILENGMLVGAAVPLSEVFDKCQECVDTRPTHETQVLSAIIDMLRKYGGQQIRNLACIGGNLITASPIADMNPILLAAKCQLNIASADKGERVLPLDQSFFPGYRRVAIKPGEVLISVLIPWMSKNEYFNAYKQARRRDDDISIVSSACWLKVRNYNTSKYYIEDCRLVFGGMAPITKLADKTSTSLIGCEWNRHVLERGLELLKNELSLPLNVPGGMPEYREVLAASFFFKFYLYVTQLLTHNLQPEYISGMNGVSLPLTESTQAYEEVPGDQKQYDPVGRPIVFQSAYQQATGEAKYVDDMPTLTGELYAAPVLSSRAHARILSIDVEDTLSIPGVHYVITHKDIPAGGSNDNGLFSDEELFAESEVMCYGQLIGLVIAEDPLIARRAARTVRISYENLPAVVTIEEAIKSNSFIDFTHTITRGDSSVISDCETVDHGEIRIGGQEHFYFEPNGCIVIPTEDGGIEMISSTQALTTCQLLTAQALGIQANKIVCKIKRIGGGFGGKETRSCVISAAVAVAANKLLRPIRCVFDRDDDMKHTGGRHPFLAKYKVGYQSDGKIIALIIDLYSNAGISSDLSPGVMDRALFHIDNAYNIPNILVNGHLCRTNLPSNTAFRGFGGPQGMFVIESIISDIALSLEMPPNEVRWNNMYVEGNTTPYGMPIVSCQMQRCWQELLEKSNYSKLVEETTAFNKQNKFIKRGVSVIPTKFGISFGIAFLNQGGKICIYHFLIYISGPFIIISSFHNTNENNYFICIQSIPLNIALTLV</sequence>
<dbReference type="InterPro" id="IPR012675">
    <property type="entry name" value="Beta-grasp_dom_sf"/>
</dbReference>
<feature type="binding site" evidence="18">
    <location>
        <position position="396"/>
    </location>
    <ligand>
        <name>FAD</name>
        <dbReference type="ChEBI" id="CHEBI:57692"/>
    </ligand>
</feature>
<dbReference type="PIRSF" id="PIRSF000127">
    <property type="entry name" value="Xanthine_DH"/>
    <property type="match status" value="1"/>
</dbReference>
<keyword evidence="8 19" id="KW-0479">Metal-binding</keyword>
<keyword evidence="23" id="KW-1185">Reference proteome</keyword>
<dbReference type="Gene3D" id="3.90.1170.50">
    <property type="entry name" value="Aldehyde oxidase/xanthine dehydrogenase, a/b hammerhead"/>
    <property type="match status" value="1"/>
</dbReference>
<dbReference type="FunFam" id="3.30.465.10:FF:000004">
    <property type="entry name" value="Xanthine dehydrogenase/oxidase"/>
    <property type="match status" value="1"/>
</dbReference>
<feature type="binding site" evidence="18">
    <location>
        <position position="790"/>
    </location>
    <ligand>
        <name>substrate</name>
    </ligand>
</feature>
<keyword evidence="14" id="KW-0576">Peroxisome</keyword>
<feature type="binding site" evidence="19">
    <location>
        <position position="44"/>
    </location>
    <ligand>
        <name>[2Fe-2S] cluster</name>
        <dbReference type="ChEBI" id="CHEBI:190135"/>
        <label>1</label>
    </ligand>
</feature>
<evidence type="ECO:0000256" key="8">
    <source>
        <dbReference type="ARBA" id="ARBA00022723"/>
    </source>
</evidence>
<feature type="binding site" evidence="19">
    <location>
        <position position="151"/>
    </location>
    <ligand>
        <name>[2Fe-2S] cluster</name>
        <dbReference type="ChEBI" id="CHEBI:190135"/>
        <label>2</label>
    </ligand>
</feature>
<comment type="subcellular location">
    <subcellularLocation>
        <location evidence="2">Peroxisome</location>
    </subcellularLocation>
</comment>
<dbReference type="SUPFAM" id="SSF56003">
    <property type="entry name" value="Molybdenum cofactor-binding domain"/>
    <property type="match status" value="1"/>
</dbReference>
<dbReference type="InterPro" id="IPR016166">
    <property type="entry name" value="FAD-bd_PCMH"/>
</dbReference>
<comment type="cofactor">
    <cofactor evidence="15">
        <name>[2Fe-2S] cluster</name>
        <dbReference type="ChEBI" id="CHEBI:190135"/>
    </cofactor>
</comment>
<dbReference type="InterPro" id="IPR001041">
    <property type="entry name" value="2Fe-2S_ferredoxin-type"/>
</dbReference>
<evidence type="ECO:0000256" key="4">
    <source>
        <dbReference type="ARBA" id="ARBA00013123"/>
    </source>
</evidence>
<comment type="cofactor">
    <cofactor evidence="19">
        <name>[2Fe-2S] cluster</name>
        <dbReference type="ChEBI" id="CHEBI:190135"/>
    </cofactor>
    <text evidence="19">Binds 2 [2Fe-2S] clusters.</text>
</comment>
<feature type="binding site" evidence="19">
    <location>
        <position position="52"/>
    </location>
    <ligand>
        <name>[2Fe-2S] cluster</name>
        <dbReference type="ChEBI" id="CHEBI:190135"/>
        <label>1</label>
    </ligand>
</feature>
<dbReference type="FunFam" id="3.10.20.30:FF:000015">
    <property type="entry name" value="Aldehyde oxidase 1"/>
    <property type="match status" value="1"/>
</dbReference>
<dbReference type="NCBIfam" id="TIGR02963">
    <property type="entry name" value="xanthine_xdhA"/>
    <property type="match status" value="1"/>
</dbReference>
<dbReference type="InterPro" id="IPR014307">
    <property type="entry name" value="Xanthine_DH_ssu"/>
</dbReference>
<dbReference type="SMART" id="SM01092">
    <property type="entry name" value="CO_deh_flav_C"/>
    <property type="match status" value="1"/>
</dbReference>
<comment type="catalytic activity">
    <reaction evidence="17">
        <text>hypoxanthine + NAD(+) + H2O = xanthine + NADH + H(+)</text>
        <dbReference type="Rhea" id="RHEA:24670"/>
        <dbReference type="ChEBI" id="CHEBI:15377"/>
        <dbReference type="ChEBI" id="CHEBI:15378"/>
        <dbReference type="ChEBI" id="CHEBI:17368"/>
        <dbReference type="ChEBI" id="CHEBI:17712"/>
        <dbReference type="ChEBI" id="CHEBI:57540"/>
        <dbReference type="ChEBI" id="CHEBI:57945"/>
        <dbReference type="EC" id="1.17.1.4"/>
    </reaction>
</comment>
<dbReference type="Gene3D" id="3.30.43.10">
    <property type="entry name" value="Uridine Diphospho-n-acetylenolpyruvylglucosamine Reductase, domain 2"/>
    <property type="match status" value="1"/>
</dbReference>
<dbReference type="Pfam" id="PF01799">
    <property type="entry name" value="Fer2_2"/>
    <property type="match status" value="1"/>
</dbReference>
<dbReference type="EMBL" id="JAKMXF010000222">
    <property type="protein sequence ID" value="KAI6654571.1"/>
    <property type="molecule type" value="Genomic_DNA"/>
</dbReference>
<evidence type="ECO:0000256" key="17">
    <source>
        <dbReference type="ARBA" id="ARBA00049517"/>
    </source>
</evidence>
<comment type="cofactor">
    <cofactor evidence="19">
        <name>Mo-molybdopterin</name>
        <dbReference type="ChEBI" id="CHEBI:71302"/>
    </cofactor>
    <text evidence="19">Binds 1 Mo-molybdopterin (Mo-MPT) cofactor per subunit.</text>
</comment>
<dbReference type="SUPFAM" id="SSF54665">
    <property type="entry name" value="CO dehydrogenase molybdoprotein N-domain-like"/>
    <property type="match status" value="1"/>
</dbReference>
<dbReference type="SUPFAM" id="SSF55447">
    <property type="entry name" value="CO dehydrogenase flavoprotein C-terminal domain-like"/>
    <property type="match status" value="1"/>
</dbReference>
<dbReference type="PANTHER" id="PTHR45444:SF3">
    <property type="entry name" value="XANTHINE DEHYDROGENASE"/>
    <property type="match status" value="1"/>
</dbReference>
<dbReference type="Pfam" id="PF02738">
    <property type="entry name" value="MoCoBD_1"/>
    <property type="match status" value="1"/>
</dbReference>
<evidence type="ECO:0000313" key="22">
    <source>
        <dbReference type="EMBL" id="KAI6654571.1"/>
    </source>
</evidence>
<dbReference type="CDD" id="cd00207">
    <property type="entry name" value="fer2"/>
    <property type="match status" value="1"/>
</dbReference>
<feature type="binding site" evidence="19">
    <location>
        <position position="755"/>
    </location>
    <ligand>
        <name>Mo-molybdopterin</name>
        <dbReference type="ChEBI" id="CHEBI:71302"/>
    </ligand>
    <ligandPart>
        <name>Mo</name>
        <dbReference type="ChEBI" id="CHEBI:28685"/>
    </ligandPart>
</feature>
<dbReference type="Gene3D" id="3.30.465.10">
    <property type="match status" value="1"/>
</dbReference>
<feature type="binding site" evidence="19">
    <location>
        <position position="114"/>
    </location>
    <ligand>
        <name>[2Fe-2S] cluster</name>
        <dbReference type="ChEBI" id="CHEBI:190135"/>
        <label>2</label>
    </ligand>
</feature>
<dbReference type="GO" id="GO:0071949">
    <property type="term" value="F:FAD binding"/>
    <property type="evidence" value="ECO:0007669"/>
    <property type="project" value="InterPro"/>
</dbReference>
<feature type="binding site" evidence="18">
    <location>
        <position position="902"/>
    </location>
    <ligand>
        <name>substrate</name>
    </ligand>
</feature>
<feature type="binding site" evidence="19">
    <location>
        <position position="49"/>
    </location>
    <ligand>
        <name>[2Fe-2S] cluster</name>
        <dbReference type="ChEBI" id="CHEBI:190135"/>
        <label>1</label>
    </ligand>
</feature>
<dbReference type="InterPro" id="IPR008274">
    <property type="entry name" value="AldOxase/xan_DH_MoCoBD1"/>
</dbReference>
<feature type="binding site" evidence="19">
    <location>
        <position position="900"/>
    </location>
    <ligand>
        <name>Mo-molybdopterin</name>
        <dbReference type="ChEBI" id="CHEBI:71302"/>
    </ligand>
    <ligandPart>
        <name>Mo</name>
        <dbReference type="ChEBI" id="CHEBI:28685"/>
    </ligandPart>
</feature>
<dbReference type="FunFam" id="3.90.1170.50:FF:000001">
    <property type="entry name" value="Aldehyde oxidase 1"/>
    <property type="match status" value="1"/>
</dbReference>
<feature type="binding site" evidence="18">
    <location>
        <begin position="248"/>
        <end position="255"/>
    </location>
    <ligand>
        <name>FAD</name>
        <dbReference type="ChEBI" id="CHEBI:57692"/>
    </ligand>
</feature>
<feature type="domain" description="FAD-binding PCMH-type" evidence="21">
    <location>
        <begin position="220"/>
        <end position="406"/>
    </location>
</feature>
<evidence type="ECO:0000256" key="3">
    <source>
        <dbReference type="ARBA" id="ARBA00006849"/>
    </source>
</evidence>
<evidence type="ECO:0000256" key="18">
    <source>
        <dbReference type="PIRSR" id="PIRSR000127-2"/>
    </source>
</evidence>
<dbReference type="GO" id="GO:0005506">
    <property type="term" value="F:iron ion binding"/>
    <property type="evidence" value="ECO:0007669"/>
    <property type="project" value="InterPro"/>
</dbReference>
<keyword evidence="9 18" id="KW-0274">FAD</keyword>
<dbReference type="InterPro" id="IPR036010">
    <property type="entry name" value="2Fe-2S_ferredoxin-like_sf"/>
</dbReference>
<dbReference type="Pfam" id="PF03450">
    <property type="entry name" value="CO_deh_flav_C"/>
    <property type="match status" value="1"/>
</dbReference>
<name>A0AAV7K0X6_9METZ</name>
<reference evidence="22 23" key="1">
    <citation type="journal article" date="2023" name="BMC Biol.">
        <title>The compact genome of the sponge Oopsacas minuta (Hexactinellida) is lacking key metazoan core genes.</title>
        <authorList>
            <person name="Santini S."/>
            <person name="Schenkelaars Q."/>
            <person name="Jourda C."/>
            <person name="Duchesne M."/>
            <person name="Belahbib H."/>
            <person name="Rocher C."/>
            <person name="Selva M."/>
            <person name="Riesgo A."/>
            <person name="Vervoort M."/>
            <person name="Leys S.P."/>
            <person name="Kodjabachian L."/>
            <person name="Le Bivic A."/>
            <person name="Borchiellini C."/>
            <person name="Claverie J.M."/>
            <person name="Renard E."/>
        </authorList>
    </citation>
    <scope>NUCLEOTIDE SEQUENCE [LARGE SCALE GENOMIC DNA]</scope>
    <source>
        <strain evidence="22">SPO-2</strain>
    </source>
</reference>
<evidence type="ECO:0000256" key="2">
    <source>
        <dbReference type="ARBA" id="ARBA00004275"/>
    </source>
</evidence>
<evidence type="ECO:0000256" key="16">
    <source>
        <dbReference type="ARBA" id="ARBA00049017"/>
    </source>
</evidence>
<gene>
    <name evidence="22" type="ORF">LOD99_967</name>
</gene>
<comment type="catalytic activity">
    <reaction evidence="16">
        <text>xanthine + NAD(+) + H2O = urate + NADH + H(+)</text>
        <dbReference type="Rhea" id="RHEA:16669"/>
        <dbReference type="ChEBI" id="CHEBI:15377"/>
        <dbReference type="ChEBI" id="CHEBI:15378"/>
        <dbReference type="ChEBI" id="CHEBI:17712"/>
        <dbReference type="ChEBI" id="CHEBI:17775"/>
        <dbReference type="ChEBI" id="CHEBI:57540"/>
        <dbReference type="ChEBI" id="CHEBI:57945"/>
        <dbReference type="EC" id="1.17.1.4"/>
    </reaction>
</comment>
<dbReference type="PROSITE" id="PS00197">
    <property type="entry name" value="2FE2S_FER_1"/>
    <property type="match status" value="1"/>
</dbReference>
<keyword evidence="11 19" id="KW-0408">Iron</keyword>
<dbReference type="InterPro" id="IPR022407">
    <property type="entry name" value="OxRdtase_Mopterin_BS"/>
</dbReference>
<dbReference type="Pfam" id="PF00941">
    <property type="entry name" value="FAD_binding_5"/>
    <property type="match status" value="1"/>
</dbReference>
<evidence type="ECO:0000256" key="13">
    <source>
        <dbReference type="ARBA" id="ARBA00023027"/>
    </source>
</evidence>
<dbReference type="PROSITE" id="PS51085">
    <property type="entry name" value="2FE2S_FER_2"/>
    <property type="match status" value="1"/>
</dbReference>
<dbReference type="SUPFAM" id="SSF56176">
    <property type="entry name" value="FAD-binding/transporter-associated domain-like"/>
    <property type="match status" value="1"/>
</dbReference>
<evidence type="ECO:0000256" key="6">
    <source>
        <dbReference type="ARBA" id="ARBA00022630"/>
    </source>
</evidence>
<dbReference type="SUPFAM" id="SSF54292">
    <property type="entry name" value="2Fe-2S ferredoxin-like"/>
    <property type="match status" value="1"/>
</dbReference>
<feature type="binding site" evidence="19">
    <location>
        <position position="74"/>
    </location>
    <ligand>
        <name>[2Fe-2S] cluster</name>
        <dbReference type="ChEBI" id="CHEBI:190135"/>
        <label>1</label>
    </ligand>
</feature>
<keyword evidence="13" id="KW-0520">NAD</keyword>